<accession>I6CVM6</accession>
<dbReference type="AlphaFoldDB" id="I6CVM6"/>
<gene>
    <name evidence="2" type="ORF">SFK315_1727</name>
</gene>
<evidence type="ECO:0000313" key="2">
    <source>
        <dbReference type="EMBL" id="EIQ23568.1"/>
    </source>
</evidence>
<reference evidence="2 3" key="1">
    <citation type="submission" date="2012-03" db="EMBL/GenBank/DDBJ databases">
        <authorList>
            <person name="Rasko D."/>
            <person name="Redman J."/>
            <person name="Daugherty S.C."/>
            <person name="Tallon L."/>
            <person name="Sadzewicz L."/>
            <person name="Jones K."/>
            <person name="Santana-Cruz I."/>
            <person name="Liu X."/>
        </authorList>
    </citation>
    <scope>NUCLEOTIDE SEQUENCE [LARGE SCALE GENOMIC DNA]</scope>
    <source>
        <strain evidence="2 3">K-315</strain>
    </source>
</reference>
<dbReference type="Proteomes" id="UP000005407">
    <property type="component" value="Unassembled WGS sequence"/>
</dbReference>
<evidence type="ECO:0000256" key="1">
    <source>
        <dbReference type="SAM" id="Phobius"/>
    </source>
</evidence>
<keyword evidence="1" id="KW-0812">Transmembrane</keyword>
<name>I6CVM6_SHIFL</name>
<organism evidence="2 3">
    <name type="scientific">Shigella flexneri K-315</name>
    <dbReference type="NCBI Taxonomy" id="766150"/>
    <lineage>
        <taxon>Bacteria</taxon>
        <taxon>Pseudomonadati</taxon>
        <taxon>Pseudomonadota</taxon>
        <taxon>Gammaproteobacteria</taxon>
        <taxon>Enterobacterales</taxon>
        <taxon>Enterobacteriaceae</taxon>
        <taxon>Shigella</taxon>
    </lineage>
</organism>
<proteinExistence type="predicted"/>
<feature type="transmembrane region" description="Helical" evidence="1">
    <location>
        <begin position="12"/>
        <end position="30"/>
    </location>
</feature>
<protein>
    <submittedName>
        <fullName evidence="2">Putative membrane protein</fullName>
    </submittedName>
</protein>
<keyword evidence="1" id="KW-0472">Membrane</keyword>
<keyword evidence="1" id="KW-1133">Transmembrane helix</keyword>
<comment type="caution">
    <text evidence="2">The sequence shown here is derived from an EMBL/GenBank/DDBJ whole genome shotgun (WGS) entry which is preliminary data.</text>
</comment>
<dbReference type="EMBL" id="AKMY01000025">
    <property type="protein sequence ID" value="EIQ23568.1"/>
    <property type="molecule type" value="Genomic_DNA"/>
</dbReference>
<sequence length="37" mass="3940">MTEPLRQRRRSSALMVVVGVFSTAAISPPLQPGLAAM</sequence>
<evidence type="ECO:0000313" key="3">
    <source>
        <dbReference type="Proteomes" id="UP000005407"/>
    </source>
</evidence>